<evidence type="ECO:0000313" key="1">
    <source>
        <dbReference type="EMBL" id="MBE9215401.1"/>
    </source>
</evidence>
<dbReference type="EMBL" id="JADEWL010000098">
    <property type="protein sequence ID" value="MBE9215401.1"/>
    <property type="molecule type" value="Genomic_DNA"/>
</dbReference>
<dbReference type="RefSeq" id="WP_193923464.1">
    <property type="nucleotide sequence ID" value="NZ_JADEWL010000098.1"/>
</dbReference>
<protein>
    <submittedName>
        <fullName evidence="1">Uncharacterized protein</fullName>
    </submittedName>
</protein>
<comment type="caution">
    <text evidence="1">The sequence shown here is derived from an EMBL/GenBank/DDBJ whole genome shotgun (WGS) entry which is preliminary data.</text>
</comment>
<organism evidence="1 2">
    <name type="scientific">Plectonema cf. radiosum LEGE 06105</name>
    <dbReference type="NCBI Taxonomy" id="945769"/>
    <lineage>
        <taxon>Bacteria</taxon>
        <taxon>Bacillati</taxon>
        <taxon>Cyanobacteriota</taxon>
        <taxon>Cyanophyceae</taxon>
        <taxon>Oscillatoriophycideae</taxon>
        <taxon>Oscillatoriales</taxon>
        <taxon>Microcoleaceae</taxon>
        <taxon>Plectonema</taxon>
    </lineage>
</organism>
<gene>
    <name evidence="1" type="ORF">IQ247_22510</name>
</gene>
<keyword evidence="2" id="KW-1185">Reference proteome</keyword>
<accession>A0A8J7K2Z7</accession>
<proteinExistence type="predicted"/>
<evidence type="ECO:0000313" key="2">
    <source>
        <dbReference type="Proteomes" id="UP000620559"/>
    </source>
</evidence>
<dbReference type="Proteomes" id="UP000620559">
    <property type="component" value="Unassembled WGS sequence"/>
</dbReference>
<reference evidence="1" key="1">
    <citation type="submission" date="2020-10" db="EMBL/GenBank/DDBJ databases">
        <authorList>
            <person name="Castelo-Branco R."/>
            <person name="Eusebio N."/>
            <person name="Adriana R."/>
            <person name="Vieira A."/>
            <person name="Brugerolle De Fraissinette N."/>
            <person name="Rezende De Castro R."/>
            <person name="Schneider M.P."/>
            <person name="Vasconcelos V."/>
            <person name="Leao P.N."/>
        </authorList>
    </citation>
    <scope>NUCLEOTIDE SEQUENCE</scope>
    <source>
        <strain evidence="1">LEGE 06105</strain>
    </source>
</reference>
<name>A0A8J7K2Z7_9CYAN</name>
<dbReference type="AlphaFoldDB" id="A0A8J7K2Z7"/>
<sequence length="46" mass="5288">MRSLRDVMDAVITLIDLDDDGSFMRSRFSKWVNLFDACWAIAGFCV</sequence>